<reference evidence="3 4" key="1">
    <citation type="journal article" date="2023" name="IScience">
        <title>Expanded male sex-determining region conserved during the evolution of homothallism in the green alga Volvox.</title>
        <authorList>
            <person name="Yamamoto K."/>
            <person name="Matsuzaki R."/>
            <person name="Mahakham W."/>
            <person name="Heman W."/>
            <person name="Sekimoto H."/>
            <person name="Kawachi M."/>
            <person name="Minakuchi Y."/>
            <person name="Toyoda A."/>
            <person name="Nozaki H."/>
        </authorList>
    </citation>
    <scope>NUCLEOTIDE SEQUENCE [LARGE SCALE GENOMIC DNA]</scope>
    <source>
        <strain evidence="3 4">NIES-4468</strain>
    </source>
</reference>
<sequence length="329" mass="33689">MSVLSVPSPVLAKRHFDEGDAGDNFDRQLSGKRSRQHYSPASARCVQFAAGGLHAVPPTTLSALLALFPGMDERSVSAVLSECGNNIDAAIRRLGELRLSVVEDTQANVGAQSSTPGATAGLQRPDDESANLPGTSNAAAAAAATANSGVASGGDLLSAGGPVTADQWLDLLVAEMSAATDMGNARQRAAGFLSQFESFVGRLVRQQYQQAVGGGGSAVDGGNGVMEAAAAAGDSGGAAAAAATAAGLAARAAKLAEENVVLKKAVQIQHRQLQERAAQDGEVAHLRAQLAQCQEQVRTLQMSNYSLTLHLHKATNSGVLGEPRNPDVF</sequence>
<dbReference type="Gene3D" id="1.10.8.10">
    <property type="entry name" value="DNA helicase RuvA subunit, C-terminal domain"/>
    <property type="match status" value="1"/>
</dbReference>
<dbReference type="PROSITE" id="PS51140">
    <property type="entry name" value="CUE"/>
    <property type="match status" value="1"/>
</dbReference>
<evidence type="ECO:0000259" key="2">
    <source>
        <dbReference type="PROSITE" id="PS51140"/>
    </source>
</evidence>
<dbReference type="InterPro" id="IPR003892">
    <property type="entry name" value="CUE"/>
</dbReference>
<dbReference type="PANTHER" id="PTHR31245:SF20">
    <property type="entry name" value="F18B13.13 PROTEIN"/>
    <property type="match status" value="1"/>
</dbReference>
<gene>
    <name evidence="3" type="ORF">VaNZ11_010726</name>
</gene>
<evidence type="ECO:0000256" key="1">
    <source>
        <dbReference type="SAM" id="MobiDB-lite"/>
    </source>
</evidence>
<comment type="caution">
    <text evidence="3">The sequence shown here is derived from an EMBL/GenBank/DDBJ whole genome shotgun (WGS) entry which is preliminary data.</text>
</comment>
<dbReference type="InterPro" id="IPR009060">
    <property type="entry name" value="UBA-like_sf"/>
</dbReference>
<dbReference type="Pfam" id="PF02845">
    <property type="entry name" value="CUE"/>
    <property type="match status" value="1"/>
</dbReference>
<protein>
    <recommendedName>
        <fullName evidence="2">CUE domain-containing protein</fullName>
    </recommendedName>
</protein>
<dbReference type="SUPFAM" id="SSF46934">
    <property type="entry name" value="UBA-like"/>
    <property type="match status" value="1"/>
</dbReference>
<organism evidence="3 4">
    <name type="scientific">Volvox africanus</name>
    <dbReference type="NCBI Taxonomy" id="51714"/>
    <lineage>
        <taxon>Eukaryota</taxon>
        <taxon>Viridiplantae</taxon>
        <taxon>Chlorophyta</taxon>
        <taxon>core chlorophytes</taxon>
        <taxon>Chlorophyceae</taxon>
        <taxon>CS clade</taxon>
        <taxon>Chlamydomonadales</taxon>
        <taxon>Volvocaceae</taxon>
        <taxon>Volvox</taxon>
    </lineage>
</organism>
<evidence type="ECO:0000313" key="3">
    <source>
        <dbReference type="EMBL" id="GLI66760.1"/>
    </source>
</evidence>
<feature type="region of interest" description="Disordered" evidence="1">
    <location>
        <begin position="108"/>
        <end position="136"/>
    </location>
</feature>
<evidence type="ECO:0000313" key="4">
    <source>
        <dbReference type="Proteomes" id="UP001165090"/>
    </source>
</evidence>
<dbReference type="EMBL" id="BSDZ01000040">
    <property type="protein sequence ID" value="GLI66760.1"/>
    <property type="molecule type" value="Genomic_DNA"/>
</dbReference>
<feature type="compositionally biased region" description="Polar residues" evidence="1">
    <location>
        <begin position="108"/>
        <end position="117"/>
    </location>
</feature>
<dbReference type="Proteomes" id="UP001165090">
    <property type="component" value="Unassembled WGS sequence"/>
</dbReference>
<dbReference type="PANTHER" id="PTHR31245">
    <property type="entry name" value="UBIQUITIN SYSTEM COMPONENT CUE PROTEIN"/>
    <property type="match status" value="1"/>
</dbReference>
<feature type="domain" description="CUE" evidence="2">
    <location>
        <begin position="56"/>
        <end position="99"/>
    </location>
</feature>
<proteinExistence type="predicted"/>
<keyword evidence="4" id="KW-1185">Reference proteome</keyword>
<name>A0ABQ5SA59_9CHLO</name>
<accession>A0ABQ5SA59</accession>
<feature type="region of interest" description="Disordered" evidence="1">
    <location>
        <begin position="15"/>
        <end position="36"/>
    </location>
</feature>
<dbReference type="CDD" id="cd14279">
    <property type="entry name" value="CUE"/>
    <property type="match status" value="1"/>
</dbReference>